<dbReference type="GO" id="GO:0006749">
    <property type="term" value="P:glutathione metabolic process"/>
    <property type="evidence" value="ECO:0007669"/>
    <property type="project" value="TreeGrafter"/>
</dbReference>
<accession>A0A1I7XE44</accession>
<keyword evidence="3" id="KW-1185">Reference proteome</keyword>
<evidence type="ECO:0000313" key="4">
    <source>
        <dbReference type="WBParaSite" id="Hba_15927"/>
    </source>
</evidence>
<reference evidence="4" key="1">
    <citation type="submission" date="2016-11" db="UniProtKB">
        <authorList>
            <consortium name="WormBaseParasite"/>
        </authorList>
    </citation>
    <scope>IDENTIFICATION</scope>
</reference>
<dbReference type="Gene3D" id="1.20.1050.10">
    <property type="match status" value="1"/>
</dbReference>
<protein>
    <submittedName>
        <fullName evidence="4">Glutathione S-transferase</fullName>
    </submittedName>
</protein>
<dbReference type="Proteomes" id="UP000095283">
    <property type="component" value="Unplaced"/>
</dbReference>
<dbReference type="InterPro" id="IPR010987">
    <property type="entry name" value="Glutathione-S-Trfase_C-like"/>
</dbReference>
<dbReference type="PANTHER" id="PTHR11571:SF256">
    <property type="entry name" value="GST C-TERMINAL DOMAIN-CONTAINING PROTEIN-RELATED"/>
    <property type="match status" value="1"/>
</dbReference>
<feature type="domain" description="GST C-terminal" evidence="2">
    <location>
        <begin position="6"/>
        <end position="130"/>
    </location>
</feature>
<dbReference type="InterPro" id="IPR050213">
    <property type="entry name" value="GST_superfamily"/>
</dbReference>
<evidence type="ECO:0000313" key="3">
    <source>
        <dbReference type="Proteomes" id="UP000095283"/>
    </source>
</evidence>
<dbReference type="PANTHER" id="PTHR11571">
    <property type="entry name" value="GLUTATHIONE S-TRANSFERASE"/>
    <property type="match status" value="1"/>
</dbReference>
<dbReference type="GO" id="GO:0004364">
    <property type="term" value="F:glutathione transferase activity"/>
    <property type="evidence" value="ECO:0007669"/>
    <property type="project" value="TreeGrafter"/>
</dbReference>
<dbReference type="PROSITE" id="PS50405">
    <property type="entry name" value="GST_CTER"/>
    <property type="match status" value="1"/>
</dbReference>
<dbReference type="SUPFAM" id="SSF47616">
    <property type="entry name" value="GST C-terminal domain-like"/>
    <property type="match status" value="1"/>
</dbReference>
<organism evidence="3 4">
    <name type="scientific">Heterorhabditis bacteriophora</name>
    <name type="common">Entomopathogenic nematode worm</name>
    <dbReference type="NCBI Taxonomy" id="37862"/>
    <lineage>
        <taxon>Eukaryota</taxon>
        <taxon>Metazoa</taxon>
        <taxon>Ecdysozoa</taxon>
        <taxon>Nematoda</taxon>
        <taxon>Chromadorea</taxon>
        <taxon>Rhabditida</taxon>
        <taxon>Rhabditina</taxon>
        <taxon>Rhabditomorpha</taxon>
        <taxon>Strongyloidea</taxon>
        <taxon>Heterorhabditidae</taxon>
        <taxon>Heterorhabditis</taxon>
    </lineage>
</organism>
<dbReference type="InterPro" id="IPR004046">
    <property type="entry name" value="GST_C"/>
</dbReference>
<evidence type="ECO:0000259" key="2">
    <source>
        <dbReference type="PROSITE" id="PS50405"/>
    </source>
</evidence>
<dbReference type="WBParaSite" id="Hba_15927">
    <property type="protein sequence ID" value="Hba_15927"/>
    <property type="gene ID" value="Hba_15927"/>
</dbReference>
<evidence type="ECO:0000259" key="1">
    <source>
        <dbReference type="PROSITE" id="PS50404"/>
    </source>
</evidence>
<dbReference type="CDD" id="cd03192">
    <property type="entry name" value="GST_C_Sigma_like"/>
    <property type="match status" value="1"/>
</dbReference>
<sequence length="130" mass="14883">MPFGQVPILEVDGKQIGQSYAGARYLARKFGLWHFNETLVKDQLVKDCLLPARDIKLPHIAKILKQNKSGWLVGNSVTWADLVCAELIWSLVRRNPNFLDPYPEIKAHMEKVRAIPALKKWIEIGPVTYF</sequence>
<proteinExistence type="predicted"/>
<dbReference type="InterPro" id="IPR036249">
    <property type="entry name" value="Thioredoxin-like_sf"/>
</dbReference>
<name>A0A1I7XE44_HETBA</name>
<dbReference type="AlphaFoldDB" id="A0A1I7XE44"/>
<feature type="domain" description="GST N-terminal" evidence="1">
    <location>
        <begin position="1"/>
        <end position="34"/>
    </location>
</feature>
<dbReference type="SUPFAM" id="SSF52833">
    <property type="entry name" value="Thioredoxin-like"/>
    <property type="match status" value="1"/>
</dbReference>
<dbReference type="InterPro" id="IPR036282">
    <property type="entry name" value="Glutathione-S-Trfase_C_sf"/>
</dbReference>
<dbReference type="Gene3D" id="3.40.30.10">
    <property type="entry name" value="Glutaredoxin"/>
    <property type="match status" value="1"/>
</dbReference>
<dbReference type="PROSITE" id="PS50404">
    <property type="entry name" value="GST_NTER"/>
    <property type="match status" value="1"/>
</dbReference>
<dbReference type="Pfam" id="PF14497">
    <property type="entry name" value="GST_C_3"/>
    <property type="match status" value="1"/>
</dbReference>
<dbReference type="InterPro" id="IPR004045">
    <property type="entry name" value="Glutathione_S-Trfase_N"/>
</dbReference>